<evidence type="ECO:0000256" key="4">
    <source>
        <dbReference type="ARBA" id="ARBA00022643"/>
    </source>
</evidence>
<dbReference type="InterPro" id="IPR050074">
    <property type="entry name" value="DHO_dehydrogenase"/>
</dbReference>
<evidence type="ECO:0000313" key="8">
    <source>
        <dbReference type="Proteomes" id="UP001497522"/>
    </source>
</evidence>
<proteinExistence type="predicted"/>
<accession>A0ABP1AM06</accession>
<evidence type="ECO:0000256" key="5">
    <source>
        <dbReference type="ARBA" id="ARBA00023002"/>
    </source>
</evidence>
<dbReference type="InterPro" id="IPR001295">
    <property type="entry name" value="Dihydroorotate_DH_CS"/>
</dbReference>
<keyword evidence="3" id="KW-0285">Flavoprotein</keyword>
<gene>
    <name evidence="7" type="ORF">CSSPJE1EN2_LOCUS6406</name>
</gene>
<dbReference type="Gene3D" id="3.20.20.70">
    <property type="entry name" value="Aldolase class I"/>
    <property type="match status" value="1"/>
</dbReference>
<feature type="domain" description="Dihydroorotate dehydrogenase catalytic" evidence="6">
    <location>
        <begin position="16"/>
        <end position="59"/>
    </location>
</feature>
<evidence type="ECO:0000313" key="7">
    <source>
        <dbReference type="EMBL" id="CAK9863411.1"/>
    </source>
</evidence>
<dbReference type="PANTHER" id="PTHR48109:SF4">
    <property type="entry name" value="DIHYDROOROTATE DEHYDROGENASE (QUINONE), MITOCHONDRIAL"/>
    <property type="match status" value="1"/>
</dbReference>
<evidence type="ECO:0000256" key="2">
    <source>
        <dbReference type="ARBA" id="ARBA00004725"/>
    </source>
</evidence>
<dbReference type="Proteomes" id="UP001497522">
    <property type="component" value="Chromosome 13"/>
</dbReference>
<dbReference type="InterPro" id="IPR005720">
    <property type="entry name" value="Dihydroorotate_DH_cat"/>
</dbReference>
<sequence>MVCSVLKLQSVISCFAQGKIPLIGCGGITSGEEAYLKIRAGATLVQLYTAFAYEGPLNAARGEELAGCLERGGFKSVQDAVGAVHHS</sequence>
<comment type="pathway">
    <text evidence="2">Pyrimidine metabolism; UMP biosynthesis via de novo pathway.</text>
</comment>
<keyword evidence="4" id="KW-0288">FMN</keyword>
<dbReference type="Pfam" id="PF01180">
    <property type="entry name" value="DHO_dh"/>
    <property type="match status" value="1"/>
</dbReference>
<evidence type="ECO:0000256" key="3">
    <source>
        <dbReference type="ARBA" id="ARBA00022630"/>
    </source>
</evidence>
<keyword evidence="5" id="KW-0560">Oxidoreductase</keyword>
<evidence type="ECO:0000259" key="6">
    <source>
        <dbReference type="Pfam" id="PF01180"/>
    </source>
</evidence>
<keyword evidence="8" id="KW-1185">Reference proteome</keyword>
<dbReference type="SUPFAM" id="SSF51395">
    <property type="entry name" value="FMN-linked oxidoreductases"/>
    <property type="match status" value="1"/>
</dbReference>
<comment type="cofactor">
    <cofactor evidence="1">
        <name>FMN</name>
        <dbReference type="ChEBI" id="CHEBI:58210"/>
    </cofactor>
</comment>
<protein>
    <recommendedName>
        <fullName evidence="6">Dihydroorotate dehydrogenase catalytic domain-containing protein</fullName>
    </recommendedName>
</protein>
<dbReference type="PANTHER" id="PTHR48109">
    <property type="entry name" value="DIHYDROOROTATE DEHYDROGENASE (QUINONE), MITOCHONDRIAL-RELATED"/>
    <property type="match status" value="1"/>
</dbReference>
<evidence type="ECO:0000256" key="1">
    <source>
        <dbReference type="ARBA" id="ARBA00001917"/>
    </source>
</evidence>
<dbReference type="EMBL" id="OZ023714">
    <property type="protein sequence ID" value="CAK9863411.1"/>
    <property type="molecule type" value="Genomic_DNA"/>
</dbReference>
<dbReference type="PROSITE" id="PS00912">
    <property type="entry name" value="DHODEHASE_2"/>
    <property type="match status" value="1"/>
</dbReference>
<name>A0ABP1AM06_9BRYO</name>
<reference evidence="7" key="1">
    <citation type="submission" date="2024-03" db="EMBL/GenBank/DDBJ databases">
        <authorList>
            <consortium name="ELIXIR-Norway"/>
            <consortium name="Elixir Norway"/>
        </authorList>
    </citation>
    <scope>NUCLEOTIDE SEQUENCE</scope>
</reference>
<organism evidence="7 8">
    <name type="scientific">Sphagnum jensenii</name>
    <dbReference type="NCBI Taxonomy" id="128206"/>
    <lineage>
        <taxon>Eukaryota</taxon>
        <taxon>Viridiplantae</taxon>
        <taxon>Streptophyta</taxon>
        <taxon>Embryophyta</taxon>
        <taxon>Bryophyta</taxon>
        <taxon>Sphagnophytina</taxon>
        <taxon>Sphagnopsida</taxon>
        <taxon>Sphagnales</taxon>
        <taxon>Sphagnaceae</taxon>
        <taxon>Sphagnum</taxon>
    </lineage>
</organism>
<dbReference type="InterPro" id="IPR013785">
    <property type="entry name" value="Aldolase_TIM"/>
</dbReference>